<proteinExistence type="inferred from homology"/>
<dbReference type="Pfam" id="PF00160">
    <property type="entry name" value="Pro_isomerase"/>
    <property type="match status" value="1"/>
</dbReference>
<dbReference type="GO" id="GO:0003755">
    <property type="term" value="F:peptidyl-prolyl cis-trans isomerase activity"/>
    <property type="evidence" value="ECO:0007669"/>
    <property type="project" value="UniProtKB-UniRule"/>
</dbReference>
<dbReference type="InterPro" id="IPR029000">
    <property type="entry name" value="Cyclophilin-like_dom_sf"/>
</dbReference>
<evidence type="ECO:0000256" key="2">
    <source>
        <dbReference type="ARBA" id="ARBA00023110"/>
    </source>
</evidence>
<reference evidence="6" key="1">
    <citation type="journal article" date="2012" name="Proc. Natl. Acad. Sci. U.S.A.">
        <title>Antigenic diversity is generated by distinct evolutionary mechanisms in African trypanosome species.</title>
        <authorList>
            <person name="Jackson A.P."/>
            <person name="Berry A."/>
            <person name="Aslett M."/>
            <person name="Allison H.C."/>
            <person name="Burton P."/>
            <person name="Vavrova-Anderson J."/>
            <person name="Brown R."/>
            <person name="Browne H."/>
            <person name="Corton N."/>
            <person name="Hauser H."/>
            <person name="Gamble J."/>
            <person name="Gilderthorp R."/>
            <person name="Marcello L."/>
            <person name="McQuillan J."/>
            <person name="Otto T.D."/>
            <person name="Quail M.A."/>
            <person name="Sanders M.J."/>
            <person name="van Tonder A."/>
            <person name="Ginger M.L."/>
            <person name="Field M.C."/>
            <person name="Barry J.D."/>
            <person name="Hertz-Fowler C."/>
            <person name="Berriman M."/>
        </authorList>
    </citation>
    <scope>NUCLEOTIDE SEQUENCE</scope>
    <source>
        <strain evidence="6">IL3000</strain>
    </source>
</reference>
<evidence type="ECO:0000256" key="1">
    <source>
        <dbReference type="ARBA" id="ARBA00000971"/>
    </source>
</evidence>
<comment type="catalytic activity">
    <reaction evidence="1 4">
        <text>[protein]-peptidylproline (omega=180) = [protein]-peptidylproline (omega=0)</text>
        <dbReference type="Rhea" id="RHEA:16237"/>
        <dbReference type="Rhea" id="RHEA-COMP:10747"/>
        <dbReference type="Rhea" id="RHEA-COMP:10748"/>
        <dbReference type="ChEBI" id="CHEBI:83833"/>
        <dbReference type="ChEBI" id="CHEBI:83834"/>
        <dbReference type="EC" id="5.2.1.8"/>
    </reaction>
</comment>
<evidence type="ECO:0000313" key="6">
    <source>
        <dbReference type="EMBL" id="CCC93076.1"/>
    </source>
</evidence>
<evidence type="ECO:0000256" key="4">
    <source>
        <dbReference type="RuleBase" id="RU363019"/>
    </source>
</evidence>
<dbReference type="EMBL" id="HE575322">
    <property type="protein sequence ID" value="CCC93076.1"/>
    <property type="molecule type" value="Genomic_DNA"/>
</dbReference>
<dbReference type="EC" id="5.2.1.8" evidence="4"/>
<dbReference type="InterPro" id="IPR002130">
    <property type="entry name" value="Cyclophilin-type_PPIase_dom"/>
</dbReference>
<dbReference type="AlphaFoldDB" id="G0UUL2"/>
<dbReference type="InterPro" id="IPR044666">
    <property type="entry name" value="Cyclophilin_A-like"/>
</dbReference>
<evidence type="ECO:0000256" key="3">
    <source>
        <dbReference type="ARBA" id="ARBA00023235"/>
    </source>
</evidence>
<dbReference type="InterPro" id="IPR024936">
    <property type="entry name" value="Cyclophilin-type_PPIase"/>
</dbReference>
<keyword evidence="3 4" id="KW-0413">Isomerase</keyword>
<dbReference type="Gene3D" id="2.40.100.10">
    <property type="entry name" value="Cyclophilin-like"/>
    <property type="match status" value="1"/>
</dbReference>
<dbReference type="PIRSF" id="PIRSF001467">
    <property type="entry name" value="Peptidylpro_ismrse"/>
    <property type="match status" value="1"/>
</dbReference>
<dbReference type="VEuPathDB" id="TriTrypDB:TcIL3000_9_4760"/>
<accession>G0UUL2</accession>
<dbReference type="PRINTS" id="PR00153">
    <property type="entry name" value="CSAPPISMRASE"/>
</dbReference>
<sequence length="183" mass="20549">MSVVISTSLGNLLVGLRYVDCPKTSFNFLALCASSYYDNCRLHRLVPETFVLTGDPTGTGKGGESVFVHHPHLQQRYFEDEGLGTSLHDRRGVVSMAHRGNKPDTNASQFFILFKPCQSLNSKHTAFGFVDLEWNGGESERTLKRIEELKVDERYNVLDTEARILATLVLYNPFAEGHIKLDV</sequence>
<dbReference type="PANTHER" id="PTHR45625:SF2">
    <property type="entry name" value="PEPTIDYL-PROLYL CIS-TRANS ISOMERASE-LIKE 3"/>
    <property type="match status" value="1"/>
</dbReference>
<dbReference type="PROSITE" id="PS50072">
    <property type="entry name" value="CSA_PPIASE_2"/>
    <property type="match status" value="1"/>
</dbReference>
<comment type="similarity">
    <text evidence="4">Belongs to the cyclophilin-type PPIase family.</text>
</comment>
<evidence type="ECO:0000259" key="5">
    <source>
        <dbReference type="PROSITE" id="PS50072"/>
    </source>
</evidence>
<comment type="function">
    <text evidence="4">PPIases accelerate the folding of proteins. It catalyzes the cis-trans isomerization of proline imidic peptide bonds in oligopeptides.</text>
</comment>
<feature type="domain" description="PPIase cyclophilin-type" evidence="5">
    <location>
        <begin position="6"/>
        <end position="169"/>
    </location>
</feature>
<keyword evidence="2 4" id="KW-0697">Rotamase</keyword>
<dbReference type="PANTHER" id="PTHR45625">
    <property type="entry name" value="PEPTIDYL-PROLYL CIS-TRANS ISOMERASE-RELATED"/>
    <property type="match status" value="1"/>
</dbReference>
<gene>
    <name evidence="6" type="ORF">TCIL3000_9_4760</name>
</gene>
<organism evidence="6">
    <name type="scientific">Trypanosoma congolense (strain IL3000)</name>
    <dbReference type="NCBI Taxonomy" id="1068625"/>
    <lineage>
        <taxon>Eukaryota</taxon>
        <taxon>Discoba</taxon>
        <taxon>Euglenozoa</taxon>
        <taxon>Kinetoplastea</taxon>
        <taxon>Metakinetoplastina</taxon>
        <taxon>Trypanosomatida</taxon>
        <taxon>Trypanosomatidae</taxon>
        <taxon>Trypanosoma</taxon>
        <taxon>Nannomonas</taxon>
    </lineage>
</organism>
<dbReference type="GO" id="GO:0071013">
    <property type="term" value="C:catalytic step 2 spliceosome"/>
    <property type="evidence" value="ECO:0007669"/>
    <property type="project" value="TreeGrafter"/>
</dbReference>
<protein>
    <recommendedName>
        <fullName evidence="4">Peptidyl-prolyl cis-trans isomerase</fullName>
        <shortName evidence="4">PPIase</shortName>
        <ecNumber evidence="4">5.2.1.8</ecNumber>
    </recommendedName>
</protein>
<name>G0UUL2_TRYCI</name>
<dbReference type="SUPFAM" id="SSF50891">
    <property type="entry name" value="Cyclophilin-like"/>
    <property type="match status" value="1"/>
</dbReference>